<gene>
    <name evidence="1" type="ORF">QR98_0001670</name>
</gene>
<dbReference type="OrthoDB" id="411871at2759"/>
<organism evidence="1 2">
    <name type="scientific">Sarcoptes scabiei</name>
    <name type="common">Itch mite</name>
    <name type="synonym">Acarus scabiei</name>
    <dbReference type="NCBI Taxonomy" id="52283"/>
    <lineage>
        <taxon>Eukaryota</taxon>
        <taxon>Metazoa</taxon>
        <taxon>Ecdysozoa</taxon>
        <taxon>Arthropoda</taxon>
        <taxon>Chelicerata</taxon>
        <taxon>Arachnida</taxon>
        <taxon>Acari</taxon>
        <taxon>Acariformes</taxon>
        <taxon>Sarcoptiformes</taxon>
        <taxon>Astigmata</taxon>
        <taxon>Psoroptidia</taxon>
        <taxon>Sarcoptoidea</taxon>
        <taxon>Sarcoptidae</taxon>
        <taxon>Sarcoptinae</taxon>
        <taxon>Sarcoptes</taxon>
    </lineage>
</organism>
<sequence length="129" mass="15321">MAFRTVSRACVNSLTKIESLKIYIEAKKLKFDHHQQMTSITTENIDDYIRELKENKLRETVLQTNNNFRLFFKEDIPKYIQTNYYTTQFFTGHGPFNEYSAKRETHSQLSMPIRQLFNTKSIASPYPLQ</sequence>
<dbReference type="EMBL" id="JXLN01000040">
    <property type="protein sequence ID" value="KPL95722.1"/>
    <property type="molecule type" value="Genomic_DNA"/>
</dbReference>
<proteinExistence type="predicted"/>
<evidence type="ECO:0000313" key="2">
    <source>
        <dbReference type="Proteomes" id="UP000616769"/>
    </source>
</evidence>
<accession>A0A131ZSQ7</accession>
<reference evidence="1 2" key="1">
    <citation type="journal article" date="2015" name="Parasit. Vectors">
        <title>Draft genome of the scabies mite.</title>
        <authorList>
            <person name="Rider S.D.Jr."/>
            <person name="Morgan M.S."/>
            <person name="Arlian L.G."/>
        </authorList>
    </citation>
    <scope>NUCLEOTIDE SEQUENCE [LARGE SCALE GENOMIC DNA]</scope>
    <source>
        <strain evidence="1">Arlian Lab</strain>
    </source>
</reference>
<name>A0A131ZSQ7_SARSC</name>
<protein>
    <submittedName>
        <fullName evidence="1">Uncharacterized protein</fullName>
    </submittedName>
</protein>
<evidence type="ECO:0000313" key="1">
    <source>
        <dbReference type="EMBL" id="KPL95722.1"/>
    </source>
</evidence>
<dbReference type="VEuPathDB" id="VectorBase:SSCA009914"/>
<comment type="caution">
    <text evidence="1">The sequence shown here is derived from an EMBL/GenBank/DDBJ whole genome shotgun (WGS) entry which is preliminary data.</text>
</comment>
<dbReference type="AlphaFoldDB" id="A0A131ZSQ7"/>
<dbReference type="Proteomes" id="UP000616769">
    <property type="component" value="Unassembled WGS sequence"/>
</dbReference>